<keyword evidence="1" id="KW-0732">Signal</keyword>
<evidence type="ECO:0000256" key="1">
    <source>
        <dbReference type="SAM" id="SignalP"/>
    </source>
</evidence>
<proteinExistence type="predicted"/>
<accession>A0ABX7I0Z2</accession>
<dbReference type="Proteomes" id="UP000612680">
    <property type="component" value="Chromosome"/>
</dbReference>
<evidence type="ECO:0000313" key="3">
    <source>
        <dbReference type="Proteomes" id="UP000612680"/>
    </source>
</evidence>
<protein>
    <recommendedName>
        <fullName evidence="4">Lipocalin-like domain-containing protein</fullName>
    </recommendedName>
</protein>
<evidence type="ECO:0000313" key="2">
    <source>
        <dbReference type="EMBL" id="QRQ99428.1"/>
    </source>
</evidence>
<name>A0ABX7I0Z2_9BACT</name>
<feature type="chain" id="PRO_5046995329" description="Lipocalin-like domain-containing protein" evidence="1">
    <location>
        <begin position="18"/>
        <end position="152"/>
    </location>
</feature>
<keyword evidence="3" id="KW-1185">Reference proteome</keyword>
<sequence>MKRLLLFFPLLLLFVIAGCDKDKDENETPQLTEKDKILVSYPWRMTAVTDLNGKTIPNSQLNIETQAIGEYMDIQFLQNNVTKAIERKSSQVINGGTWYLINNNATLDIKVSGFSGEFGVQELTNSRLRLKSKMPVAGTEQETLMVFEPVIK</sequence>
<dbReference type="RefSeq" id="WP_204660191.1">
    <property type="nucleotide sequence ID" value="NZ_CP056775.1"/>
</dbReference>
<reference evidence="2 3" key="1">
    <citation type="submission" date="2020-06" db="EMBL/GenBank/DDBJ databases">
        <title>Dyadobacter sandarakinus sp. nov., isolated from the soil of the Arctic Yellow River Station.</title>
        <authorList>
            <person name="Zhang Y."/>
            <person name="Peng F."/>
        </authorList>
    </citation>
    <scope>NUCLEOTIDE SEQUENCE [LARGE SCALE GENOMIC DNA]</scope>
    <source>
        <strain evidence="2 3">Q3-56</strain>
    </source>
</reference>
<organism evidence="2 3">
    <name type="scientific">Dyadobacter sandarakinus</name>
    <dbReference type="NCBI Taxonomy" id="2747268"/>
    <lineage>
        <taxon>Bacteria</taxon>
        <taxon>Pseudomonadati</taxon>
        <taxon>Bacteroidota</taxon>
        <taxon>Cytophagia</taxon>
        <taxon>Cytophagales</taxon>
        <taxon>Spirosomataceae</taxon>
        <taxon>Dyadobacter</taxon>
    </lineage>
</organism>
<evidence type="ECO:0008006" key="4">
    <source>
        <dbReference type="Google" id="ProtNLM"/>
    </source>
</evidence>
<gene>
    <name evidence="2" type="ORF">HWI92_00120</name>
</gene>
<feature type="signal peptide" evidence="1">
    <location>
        <begin position="1"/>
        <end position="17"/>
    </location>
</feature>
<dbReference type="PROSITE" id="PS51257">
    <property type="entry name" value="PROKAR_LIPOPROTEIN"/>
    <property type="match status" value="1"/>
</dbReference>
<dbReference type="EMBL" id="CP056775">
    <property type="protein sequence ID" value="QRQ99428.1"/>
    <property type="molecule type" value="Genomic_DNA"/>
</dbReference>